<accession>A0A150HXC7</accession>
<feature type="chain" id="PRO_5007563073" evidence="1">
    <location>
        <begin position="23"/>
        <end position="246"/>
    </location>
</feature>
<gene>
    <name evidence="2" type="ORF">AVENLUH13518_01152</name>
</gene>
<comment type="caution">
    <text evidence="2">The sequence shown here is derived from an EMBL/GenBank/DDBJ whole genome shotgun (WGS) entry which is preliminary data.</text>
</comment>
<evidence type="ECO:0000313" key="2">
    <source>
        <dbReference type="EMBL" id="KXZ71576.1"/>
    </source>
</evidence>
<feature type="signal peptide" evidence="1">
    <location>
        <begin position="1"/>
        <end position="22"/>
    </location>
</feature>
<reference evidence="2 3" key="1">
    <citation type="journal article" date="2016" name="Sci. Rep.">
        <title>Genomic and phenotypic characterization of the species Acinetobacter venetianus.</title>
        <authorList>
            <person name="Fondi M."/>
            <person name="Maida I."/>
            <person name="Perrin E."/>
            <person name="Orlandini V."/>
            <person name="La Torre L."/>
            <person name="Bosi E."/>
            <person name="Negroni A."/>
            <person name="Zanaroli G."/>
            <person name="Fava F."/>
            <person name="Decorosi F."/>
            <person name="Giovannetti L."/>
            <person name="Viti C."/>
            <person name="Vaneechoutte M."/>
            <person name="Dijkshoorn L."/>
            <person name="Fani R."/>
        </authorList>
    </citation>
    <scope>NUCLEOTIDE SEQUENCE [LARGE SCALE GENOMIC DNA]</scope>
    <source>
        <strain evidence="2 3">LUH13518</strain>
    </source>
</reference>
<sequence length="246" mass="27960">MIKISQLSLIAITAIVSASSFAESSFAEELQQSCAKVKQYAQQGKKFYDQKQYAKAVKQFEDQAAWAHFCKLNADESGIQVSDRDIEIANNNVGLSYAKLGKPQWARVWFLRDKESKTSQYNLKQLPKPQITKDLQGTYVRANGFGQWDYIKVSKKQNKYEIDFDGYYFGLRGLIYGPNMGQFDTNMPVTSKQASYRYEDCTIKLQFLNDLQNGQKIEVEQNNGDSTCGFGHNVYAGGTFYKVEGK</sequence>
<dbReference type="AlphaFoldDB" id="A0A150HXC7"/>
<evidence type="ECO:0000256" key="1">
    <source>
        <dbReference type="SAM" id="SignalP"/>
    </source>
</evidence>
<evidence type="ECO:0000313" key="3">
    <source>
        <dbReference type="Proteomes" id="UP000075544"/>
    </source>
</evidence>
<organism evidence="2 3">
    <name type="scientific">Acinetobacter venetianus</name>
    <dbReference type="NCBI Taxonomy" id="52133"/>
    <lineage>
        <taxon>Bacteria</taxon>
        <taxon>Pseudomonadati</taxon>
        <taxon>Pseudomonadota</taxon>
        <taxon>Gammaproteobacteria</taxon>
        <taxon>Moraxellales</taxon>
        <taxon>Moraxellaceae</taxon>
        <taxon>Acinetobacter</taxon>
    </lineage>
</organism>
<dbReference type="EMBL" id="JRHX01000034">
    <property type="protein sequence ID" value="KXZ71576.1"/>
    <property type="molecule type" value="Genomic_DNA"/>
</dbReference>
<dbReference type="PATRIC" id="fig|52133.19.peg.1176"/>
<name>A0A150HXC7_9GAMM</name>
<keyword evidence="1" id="KW-0732">Signal</keyword>
<dbReference type="InterPro" id="IPR011990">
    <property type="entry name" value="TPR-like_helical_dom_sf"/>
</dbReference>
<dbReference type="Gene3D" id="1.25.40.10">
    <property type="entry name" value="Tetratricopeptide repeat domain"/>
    <property type="match status" value="1"/>
</dbReference>
<proteinExistence type="predicted"/>
<dbReference type="RefSeq" id="WP_061524336.1">
    <property type="nucleotide sequence ID" value="NZ_JRHX01000034.1"/>
</dbReference>
<dbReference type="Proteomes" id="UP000075544">
    <property type="component" value="Unassembled WGS sequence"/>
</dbReference>
<protein>
    <submittedName>
        <fullName evidence="2">Uncharacterized protein</fullName>
    </submittedName>
</protein>